<dbReference type="InterPro" id="IPR052748">
    <property type="entry name" value="ISR_Activator"/>
</dbReference>
<dbReference type="InterPro" id="IPR006597">
    <property type="entry name" value="Sel1-like"/>
</dbReference>
<dbReference type="Pfam" id="PF08238">
    <property type="entry name" value="Sel1"/>
    <property type="match status" value="3"/>
</dbReference>
<sequence>MQCTAWHSPIGMGDGAEVDLSMATELYRQGGNLGHPQALYNLGCCYMNSTGVPRDPQAAVDCYRRAAEQGDMDAHVSLAKCFLTGEGVARGQVEAQRLLMLAADHGHPAGLSFAQFHKAVHPAPAM</sequence>
<feature type="non-terminal residue" evidence="1">
    <location>
        <position position="1"/>
    </location>
</feature>
<comment type="caution">
    <text evidence="1">The sequence shown here is derived from an EMBL/GenBank/DDBJ whole genome shotgun (WGS) entry which is preliminary data.</text>
</comment>
<dbReference type="PANTHER" id="PTHR45011:SF1">
    <property type="entry name" value="DAP3-BINDING CELL DEATH ENHANCER 1"/>
    <property type="match status" value="1"/>
</dbReference>
<keyword evidence="2" id="KW-1185">Reference proteome</keyword>
<protein>
    <recommendedName>
        <fullName evidence="3">Secretory immunoglobulin A-binding protein EsiB</fullName>
    </recommendedName>
</protein>
<dbReference type="Proteomes" id="UP000601435">
    <property type="component" value="Unassembled WGS sequence"/>
</dbReference>
<accession>A0A812ZB53</accession>
<dbReference type="PANTHER" id="PTHR45011">
    <property type="entry name" value="DAP3-BINDING CELL DEATH ENHANCER 1"/>
    <property type="match status" value="1"/>
</dbReference>
<dbReference type="SUPFAM" id="SSF81901">
    <property type="entry name" value="HCP-like"/>
    <property type="match status" value="1"/>
</dbReference>
<dbReference type="Gene3D" id="1.25.40.10">
    <property type="entry name" value="Tetratricopeptide repeat domain"/>
    <property type="match status" value="1"/>
</dbReference>
<dbReference type="EMBL" id="CAJNJA010046693">
    <property type="protein sequence ID" value="CAE7818988.1"/>
    <property type="molecule type" value="Genomic_DNA"/>
</dbReference>
<evidence type="ECO:0000313" key="2">
    <source>
        <dbReference type="Proteomes" id="UP000601435"/>
    </source>
</evidence>
<organism evidence="1 2">
    <name type="scientific">Symbiodinium necroappetens</name>
    <dbReference type="NCBI Taxonomy" id="1628268"/>
    <lineage>
        <taxon>Eukaryota</taxon>
        <taxon>Sar</taxon>
        <taxon>Alveolata</taxon>
        <taxon>Dinophyceae</taxon>
        <taxon>Suessiales</taxon>
        <taxon>Symbiodiniaceae</taxon>
        <taxon>Symbiodinium</taxon>
    </lineage>
</organism>
<evidence type="ECO:0000313" key="1">
    <source>
        <dbReference type="EMBL" id="CAE7818988.1"/>
    </source>
</evidence>
<gene>
    <name evidence="1" type="ORF">SNEC2469_LOCUS24342</name>
</gene>
<evidence type="ECO:0008006" key="3">
    <source>
        <dbReference type="Google" id="ProtNLM"/>
    </source>
</evidence>
<dbReference type="InterPro" id="IPR011990">
    <property type="entry name" value="TPR-like_helical_dom_sf"/>
</dbReference>
<dbReference type="SMART" id="SM00671">
    <property type="entry name" value="SEL1"/>
    <property type="match status" value="2"/>
</dbReference>
<proteinExistence type="predicted"/>
<dbReference type="OrthoDB" id="413329at2759"/>
<name>A0A812ZB53_9DINO</name>
<reference evidence="1" key="1">
    <citation type="submission" date="2021-02" db="EMBL/GenBank/DDBJ databases">
        <authorList>
            <person name="Dougan E. K."/>
            <person name="Rhodes N."/>
            <person name="Thang M."/>
            <person name="Chan C."/>
        </authorList>
    </citation>
    <scope>NUCLEOTIDE SEQUENCE</scope>
</reference>
<dbReference type="AlphaFoldDB" id="A0A812ZB53"/>